<name>A0A8J3Q5P9_9ACTN</name>
<comment type="caution">
    <text evidence="1">The sequence shown here is derived from an EMBL/GenBank/DDBJ whole genome shotgun (WGS) entry which is preliminary data.</text>
</comment>
<dbReference type="Proteomes" id="UP000612899">
    <property type="component" value="Unassembled WGS sequence"/>
</dbReference>
<dbReference type="EMBL" id="BONY01000010">
    <property type="protein sequence ID" value="GIH03889.1"/>
    <property type="molecule type" value="Genomic_DNA"/>
</dbReference>
<dbReference type="AlphaFoldDB" id="A0A8J3Q5P9"/>
<evidence type="ECO:0000313" key="1">
    <source>
        <dbReference type="EMBL" id="GIH03889.1"/>
    </source>
</evidence>
<evidence type="ECO:0000313" key="2">
    <source>
        <dbReference type="Proteomes" id="UP000612899"/>
    </source>
</evidence>
<protein>
    <submittedName>
        <fullName evidence="1">Uncharacterized protein</fullName>
    </submittedName>
</protein>
<keyword evidence="2" id="KW-1185">Reference proteome</keyword>
<reference evidence="1" key="1">
    <citation type="submission" date="2021-01" db="EMBL/GenBank/DDBJ databases">
        <title>Whole genome shotgun sequence of Rhizocola hellebori NBRC 109834.</title>
        <authorList>
            <person name="Komaki H."/>
            <person name="Tamura T."/>
        </authorList>
    </citation>
    <scope>NUCLEOTIDE SEQUENCE</scope>
    <source>
        <strain evidence="1">NBRC 109834</strain>
    </source>
</reference>
<gene>
    <name evidence="1" type="ORF">Rhe02_19560</name>
</gene>
<sequence length="98" mass="9975">MAGVDIGVEAADALAGTFKRALDDGAGVVSLDQAHLVLAVLSIEEQLVAAGLSFEDRIAAYNTAGKLLTSAGVSLDASLVQPPYVGTLQISSADLPHR</sequence>
<accession>A0A8J3Q5P9</accession>
<organism evidence="1 2">
    <name type="scientific">Rhizocola hellebori</name>
    <dbReference type="NCBI Taxonomy" id="1392758"/>
    <lineage>
        <taxon>Bacteria</taxon>
        <taxon>Bacillati</taxon>
        <taxon>Actinomycetota</taxon>
        <taxon>Actinomycetes</taxon>
        <taxon>Micromonosporales</taxon>
        <taxon>Micromonosporaceae</taxon>
        <taxon>Rhizocola</taxon>
    </lineage>
</organism>
<dbReference type="RefSeq" id="WP_203907796.1">
    <property type="nucleotide sequence ID" value="NZ_BONY01000010.1"/>
</dbReference>
<proteinExistence type="predicted"/>